<proteinExistence type="predicted"/>
<dbReference type="Proteomes" id="UP000007104">
    <property type="component" value="Chromosome I"/>
</dbReference>
<gene>
    <name evidence="1" type="ordered locus">BS1330_I0641</name>
</gene>
<sequence>MQNISRMSESILNKNLWAKLKYALARLRKM</sequence>
<organism evidence="1 2">
    <name type="scientific">Brucella suis biovar 1 (strain 1330)</name>
    <dbReference type="NCBI Taxonomy" id="204722"/>
    <lineage>
        <taxon>Bacteria</taxon>
        <taxon>Pseudomonadati</taxon>
        <taxon>Pseudomonadota</taxon>
        <taxon>Alphaproteobacteria</taxon>
        <taxon>Hyphomicrobiales</taxon>
        <taxon>Brucellaceae</taxon>
        <taxon>Brucella/Ochrobactrum group</taxon>
        <taxon>Brucella</taxon>
    </lineage>
</organism>
<keyword evidence="2" id="KW-1185">Reference proteome</keyword>
<protein>
    <submittedName>
        <fullName evidence="1">Uncharacterized protein</fullName>
    </submittedName>
</protein>
<dbReference type="KEGG" id="bms:BR0645"/>
<evidence type="ECO:0000313" key="1">
    <source>
        <dbReference type="EMBL" id="AEM17991.1"/>
    </source>
</evidence>
<dbReference type="KEGG" id="bsi:BS1330_I0641"/>
<reference evidence="1 2" key="1">
    <citation type="journal article" date="2011" name="J. Bacteriol.">
        <title>Revised genome sequence of Brucella suis 1330.</title>
        <authorList>
            <person name="Tae H."/>
            <person name="Shallom S."/>
            <person name="Settlage R."/>
            <person name="Preston D."/>
            <person name="Adams L.G."/>
            <person name="Garner H.R."/>
        </authorList>
    </citation>
    <scope>NUCLEOTIDE SEQUENCE [LARGE SCALE GENOMIC DNA]</scope>
    <source>
        <strain evidence="1 2">1330</strain>
    </source>
</reference>
<name>A0A0H3GAS4_BRUSU</name>
<dbReference type="EMBL" id="CP002997">
    <property type="protein sequence ID" value="AEM17991.1"/>
    <property type="molecule type" value="Genomic_DNA"/>
</dbReference>
<evidence type="ECO:0000313" key="2">
    <source>
        <dbReference type="Proteomes" id="UP000007104"/>
    </source>
</evidence>
<accession>A0A0H3GAS4</accession>
<dbReference type="HOGENOM" id="CLU_3420863_0_0_5"/>
<dbReference type="AlphaFoldDB" id="A0A0H3GAS4"/>